<accession>X1CIY4</accession>
<keyword evidence="1" id="KW-1133">Transmembrane helix</keyword>
<sequence length="71" mass="8340">MNEFNQMVQNLAETYGKNPDEFINVLENLFKILPDKKGGLFLDTGIVLFNFSYFRLALVVWNKALEYYIDI</sequence>
<comment type="caution">
    <text evidence="2">The sequence shown here is derived from an EMBL/GenBank/DDBJ whole genome shotgun (WGS) entry which is preliminary data.</text>
</comment>
<organism evidence="2">
    <name type="scientific">marine sediment metagenome</name>
    <dbReference type="NCBI Taxonomy" id="412755"/>
    <lineage>
        <taxon>unclassified sequences</taxon>
        <taxon>metagenomes</taxon>
        <taxon>ecological metagenomes</taxon>
    </lineage>
</organism>
<evidence type="ECO:0000313" key="2">
    <source>
        <dbReference type="EMBL" id="GAH07637.1"/>
    </source>
</evidence>
<proteinExistence type="predicted"/>
<feature type="non-terminal residue" evidence="2">
    <location>
        <position position="71"/>
    </location>
</feature>
<name>X1CIY4_9ZZZZ</name>
<feature type="transmembrane region" description="Helical" evidence="1">
    <location>
        <begin position="40"/>
        <end position="61"/>
    </location>
</feature>
<reference evidence="2" key="1">
    <citation type="journal article" date="2014" name="Front. Microbiol.">
        <title>High frequency of phylogenetically diverse reductive dehalogenase-homologous genes in deep subseafloor sedimentary metagenomes.</title>
        <authorList>
            <person name="Kawai M."/>
            <person name="Futagami T."/>
            <person name="Toyoda A."/>
            <person name="Takaki Y."/>
            <person name="Nishi S."/>
            <person name="Hori S."/>
            <person name="Arai W."/>
            <person name="Tsubouchi T."/>
            <person name="Morono Y."/>
            <person name="Uchiyama I."/>
            <person name="Ito T."/>
            <person name="Fujiyama A."/>
            <person name="Inagaki F."/>
            <person name="Takami H."/>
        </authorList>
    </citation>
    <scope>NUCLEOTIDE SEQUENCE</scope>
    <source>
        <strain evidence="2">Expedition CK06-06</strain>
    </source>
</reference>
<keyword evidence="1" id="KW-0472">Membrane</keyword>
<gene>
    <name evidence="2" type="ORF">S01H4_61035</name>
</gene>
<evidence type="ECO:0000256" key="1">
    <source>
        <dbReference type="SAM" id="Phobius"/>
    </source>
</evidence>
<dbReference type="EMBL" id="BART01036112">
    <property type="protein sequence ID" value="GAH07637.1"/>
    <property type="molecule type" value="Genomic_DNA"/>
</dbReference>
<keyword evidence="1" id="KW-0812">Transmembrane</keyword>
<dbReference type="AlphaFoldDB" id="X1CIY4"/>
<protein>
    <submittedName>
        <fullName evidence="2">Uncharacterized protein</fullName>
    </submittedName>
</protein>